<feature type="transmembrane region" description="Helical" evidence="6">
    <location>
        <begin position="80"/>
        <end position="109"/>
    </location>
</feature>
<feature type="transmembrane region" description="Helical" evidence="6">
    <location>
        <begin position="392"/>
        <end position="409"/>
    </location>
</feature>
<evidence type="ECO:0000256" key="5">
    <source>
        <dbReference type="ARBA" id="ARBA00023136"/>
    </source>
</evidence>
<feature type="transmembrane region" description="Helical" evidence="6">
    <location>
        <begin position="115"/>
        <end position="139"/>
    </location>
</feature>
<feature type="transmembrane region" description="Helical" evidence="6">
    <location>
        <begin position="269"/>
        <end position="295"/>
    </location>
</feature>
<dbReference type="PANTHER" id="PTHR42770:SF7">
    <property type="entry name" value="MEMBRANE PROTEIN"/>
    <property type="match status" value="1"/>
</dbReference>
<evidence type="ECO:0000256" key="2">
    <source>
        <dbReference type="ARBA" id="ARBA00022475"/>
    </source>
</evidence>
<dbReference type="EMBL" id="PFNG01000205">
    <property type="protein sequence ID" value="PIZ36396.1"/>
    <property type="molecule type" value="Genomic_DNA"/>
</dbReference>
<keyword evidence="4 6" id="KW-1133">Transmembrane helix</keyword>
<comment type="caution">
    <text evidence="7">The sequence shown here is derived from an EMBL/GenBank/DDBJ whole genome shotgun (WGS) entry which is preliminary data.</text>
</comment>
<comment type="subcellular location">
    <subcellularLocation>
        <location evidence="1">Cell membrane</location>
        <topology evidence="1">Multi-pass membrane protein</topology>
    </subcellularLocation>
</comment>
<keyword evidence="3 6" id="KW-0812">Transmembrane</keyword>
<dbReference type="PIRSF" id="PIRSF006060">
    <property type="entry name" value="AA_transporter"/>
    <property type="match status" value="1"/>
</dbReference>
<evidence type="ECO:0000256" key="6">
    <source>
        <dbReference type="SAM" id="Phobius"/>
    </source>
</evidence>
<evidence type="ECO:0000313" key="8">
    <source>
        <dbReference type="Proteomes" id="UP000230956"/>
    </source>
</evidence>
<evidence type="ECO:0000256" key="1">
    <source>
        <dbReference type="ARBA" id="ARBA00004651"/>
    </source>
</evidence>
<dbReference type="InterPro" id="IPR002293">
    <property type="entry name" value="AA/rel_permease1"/>
</dbReference>
<dbReference type="Gene3D" id="1.20.1740.10">
    <property type="entry name" value="Amino acid/polyamine transporter I"/>
    <property type="match status" value="1"/>
</dbReference>
<feature type="transmembrane region" description="Helical" evidence="6">
    <location>
        <begin position="367"/>
        <end position="386"/>
    </location>
</feature>
<feature type="transmembrane region" description="Helical" evidence="6">
    <location>
        <begin position="183"/>
        <end position="201"/>
    </location>
</feature>
<dbReference type="Proteomes" id="UP000230956">
    <property type="component" value="Unassembled WGS sequence"/>
</dbReference>
<feature type="transmembrane region" description="Helical" evidence="6">
    <location>
        <begin position="316"/>
        <end position="334"/>
    </location>
</feature>
<feature type="transmembrane region" description="Helical" evidence="6">
    <location>
        <begin position="340"/>
        <end position="360"/>
    </location>
</feature>
<feature type="transmembrane region" description="Helical" evidence="6">
    <location>
        <begin position="38"/>
        <end position="59"/>
    </location>
</feature>
<organism evidence="7 8">
    <name type="scientific">Candidatus Aquicultor secundus</name>
    <dbReference type="NCBI Taxonomy" id="1973895"/>
    <lineage>
        <taxon>Bacteria</taxon>
        <taxon>Bacillati</taxon>
        <taxon>Actinomycetota</taxon>
        <taxon>Candidatus Aquicultoria</taxon>
        <taxon>Candidatus Aquicultorales</taxon>
        <taxon>Candidatus Aquicultoraceae</taxon>
        <taxon>Candidatus Aquicultor</taxon>
    </lineage>
</organism>
<dbReference type="GO" id="GO:0022857">
    <property type="term" value="F:transmembrane transporter activity"/>
    <property type="evidence" value="ECO:0007669"/>
    <property type="project" value="InterPro"/>
</dbReference>
<proteinExistence type="predicted"/>
<dbReference type="AlphaFoldDB" id="A0A2M7T6B4"/>
<dbReference type="PANTHER" id="PTHR42770">
    <property type="entry name" value="AMINO ACID TRANSPORTER-RELATED"/>
    <property type="match status" value="1"/>
</dbReference>
<keyword evidence="5 6" id="KW-0472">Membrane</keyword>
<protein>
    <recommendedName>
        <fullName evidence="9">Amino acid permease</fullName>
    </recommendedName>
</protein>
<evidence type="ECO:0000256" key="3">
    <source>
        <dbReference type="ARBA" id="ARBA00022692"/>
    </source>
</evidence>
<dbReference type="InterPro" id="IPR050367">
    <property type="entry name" value="APC_superfamily"/>
</dbReference>
<keyword evidence="2" id="KW-1003">Cell membrane</keyword>
<gene>
    <name evidence="7" type="ORF">COY37_08845</name>
</gene>
<dbReference type="GO" id="GO:0005886">
    <property type="term" value="C:plasma membrane"/>
    <property type="evidence" value="ECO:0007669"/>
    <property type="project" value="UniProtKB-SubCell"/>
</dbReference>
<dbReference type="RefSeq" id="WP_286678382.1">
    <property type="nucleotide sequence ID" value="NZ_MNXI01000079.1"/>
</dbReference>
<evidence type="ECO:0000256" key="4">
    <source>
        <dbReference type="ARBA" id="ARBA00022989"/>
    </source>
</evidence>
<feature type="transmembrane region" description="Helical" evidence="6">
    <location>
        <begin position="12"/>
        <end position="32"/>
    </location>
</feature>
<sequence length="417" mass="43372">MSKSGLTRSLGVLDTTGIALGAIIGAGIFVTINQASAAAGSAFLLALPIGAIVAGLSGLSSVELGIRYPKSGGAYEFGRVLISPVVGFIGGWLYLLGGITASSTFAIAFTGYFNLLLPGVSLKLATIVLIAFATAFNYFGVRTSSLVNGLLVITKVGVLVGFVIIGIPSVSMVNFQPFDPGNIGGLFRASALMVFAYAGFARPVTLVEEVSCPQKTLPQAMFSALFIASALYFATSSVAIGVLGSNAIEQSKAPLSKAAVSFAGYPGEIVVSIGALTAIGSVLLTEVLALSRVVFAMARGGDLPAWLAVVHPRYLVPARAVILVGLFIILPALYATLGTVITASSLTFLIYYALMNICALRLKDKQIYNRLIPIGGLATALILAFALPLESAIINAVVVVIGIAYYYWVKPFINKNR</sequence>
<name>A0A2M7T6B4_9ACTN</name>
<reference evidence="8" key="1">
    <citation type="submission" date="2017-09" db="EMBL/GenBank/DDBJ databases">
        <title>Depth-based differentiation of microbial function through sediment-hosted aquifers and enrichment of novel symbionts in the deep terrestrial subsurface.</title>
        <authorList>
            <person name="Probst A.J."/>
            <person name="Ladd B."/>
            <person name="Jarett J.K."/>
            <person name="Geller-Mcgrath D.E."/>
            <person name="Sieber C.M.K."/>
            <person name="Emerson J.B."/>
            <person name="Anantharaman K."/>
            <person name="Thomas B.C."/>
            <person name="Malmstrom R."/>
            <person name="Stieglmeier M."/>
            <person name="Klingl A."/>
            <person name="Woyke T."/>
            <person name="Ryan C.M."/>
            <person name="Banfield J.F."/>
        </authorList>
    </citation>
    <scope>NUCLEOTIDE SEQUENCE [LARGE SCALE GENOMIC DNA]</scope>
</reference>
<feature type="transmembrane region" description="Helical" evidence="6">
    <location>
        <begin position="222"/>
        <end position="244"/>
    </location>
</feature>
<evidence type="ECO:0000313" key="7">
    <source>
        <dbReference type="EMBL" id="PIZ36396.1"/>
    </source>
</evidence>
<feature type="transmembrane region" description="Helical" evidence="6">
    <location>
        <begin position="146"/>
        <end position="171"/>
    </location>
</feature>
<evidence type="ECO:0008006" key="9">
    <source>
        <dbReference type="Google" id="ProtNLM"/>
    </source>
</evidence>
<accession>A0A2M7T6B4</accession>
<dbReference type="Pfam" id="PF13520">
    <property type="entry name" value="AA_permease_2"/>
    <property type="match status" value="1"/>
</dbReference>